<dbReference type="Pfam" id="PF13349">
    <property type="entry name" value="DUF4097"/>
    <property type="match status" value="1"/>
</dbReference>
<sequence>MKKFYKICGLIFGLILLVGLILLLVFRLNDNPSHDYNGKRTHYNESKTFYVNKFDSIKLACYRPDIRISLKDINKFKVVVRGGHGADIKKIKTNVANNQLTISDQPEHHYNDGYYAVDIYIPAKNAVKKITGFCEEGDFYINSLNVPRINLTIEDGDVLLNKLTAKNLDLNSNDGDLKVNQSTFSRSSLKLNDGDVKISDSQILNNSSVILNDGDFLMSNAPKINYVLTNHSDDKIMFKGSYHSNHFAKKVKNKPVLKVTSMDGDILIN</sequence>
<evidence type="ECO:0000313" key="3">
    <source>
        <dbReference type="EMBL" id="KJY58483.1"/>
    </source>
</evidence>
<organism evidence="3 4">
    <name type="scientific">Lactobacillus melliventris</name>
    <dbReference type="NCBI Taxonomy" id="1218507"/>
    <lineage>
        <taxon>Bacteria</taxon>
        <taxon>Bacillati</taxon>
        <taxon>Bacillota</taxon>
        <taxon>Bacilli</taxon>
        <taxon>Lactobacillales</taxon>
        <taxon>Lactobacillaceae</taxon>
        <taxon>Lactobacillus</taxon>
    </lineage>
</organism>
<feature type="transmembrane region" description="Helical" evidence="1">
    <location>
        <begin position="7"/>
        <end position="26"/>
    </location>
</feature>
<name>A0A0F4LJJ1_9LACO</name>
<dbReference type="InterPro" id="IPR025164">
    <property type="entry name" value="Toastrack_DUF4097"/>
</dbReference>
<keyword evidence="1" id="KW-0812">Transmembrane</keyword>
<reference evidence="3 4" key="1">
    <citation type="submission" date="2015-01" db="EMBL/GenBank/DDBJ databases">
        <title>Comparative genomics of the lactic acid bacteria isolated from the honey bee gut.</title>
        <authorList>
            <person name="Ellegaard K.M."/>
            <person name="Tamarit D."/>
            <person name="Javelind E."/>
            <person name="Olofsson T."/>
            <person name="Andersson S.G."/>
            <person name="Vasquez A."/>
        </authorList>
    </citation>
    <scope>NUCLEOTIDE SEQUENCE [LARGE SCALE GENOMIC DNA]</scope>
    <source>
        <strain evidence="3 4">Hma8</strain>
    </source>
</reference>
<feature type="domain" description="DUF4097" evidence="2">
    <location>
        <begin position="58"/>
        <end position="229"/>
    </location>
</feature>
<dbReference type="Gene3D" id="2.160.20.120">
    <property type="match status" value="1"/>
</dbReference>
<dbReference type="RefSeq" id="WP_046324116.1">
    <property type="nucleotide sequence ID" value="NZ_JBHTMT010000010.1"/>
</dbReference>
<dbReference type="STRING" id="1218507.JF74_01520"/>
<protein>
    <recommendedName>
        <fullName evidence="2">DUF4097 domain-containing protein</fullName>
    </recommendedName>
</protein>
<dbReference type="HOGENOM" id="CLU_080391_0_0_9"/>
<dbReference type="EMBL" id="JXLI01000004">
    <property type="protein sequence ID" value="KJY58483.1"/>
    <property type="molecule type" value="Genomic_DNA"/>
</dbReference>
<evidence type="ECO:0000313" key="4">
    <source>
        <dbReference type="Proteomes" id="UP000033531"/>
    </source>
</evidence>
<dbReference type="AlphaFoldDB" id="A0A0F4LJJ1"/>
<dbReference type="Proteomes" id="UP000033531">
    <property type="component" value="Unassembled WGS sequence"/>
</dbReference>
<gene>
    <name evidence="3" type="ORF">JF74_01520</name>
</gene>
<evidence type="ECO:0000256" key="1">
    <source>
        <dbReference type="SAM" id="Phobius"/>
    </source>
</evidence>
<accession>A0A0F4LJJ1</accession>
<keyword evidence="1" id="KW-1133">Transmembrane helix</keyword>
<dbReference type="PATRIC" id="fig|1218507.3.peg.310"/>
<dbReference type="OrthoDB" id="2297313at2"/>
<proteinExistence type="predicted"/>
<evidence type="ECO:0000259" key="2">
    <source>
        <dbReference type="Pfam" id="PF13349"/>
    </source>
</evidence>
<keyword evidence="1" id="KW-0472">Membrane</keyword>
<comment type="caution">
    <text evidence="3">The sequence shown here is derived from an EMBL/GenBank/DDBJ whole genome shotgun (WGS) entry which is preliminary data.</text>
</comment>